<evidence type="ECO:0000256" key="3">
    <source>
        <dbReference type="ARBA" id="ARBA00023295"/>
    </source>
</evidence>
<comment type="caution">
    <text evidence="5">The sequence shown here is derived from an EMBL/GenBank/DDBJ whole genome shotgun (WGS) entry which is preliminary data.</text>
</comment>
<evidence type="ECO:0000259" key="4">
    <source>
        <dbReference type="Pfam" id="PF22422"/>
    </source>
</evidence>
<dbReference type="Proteomes" id="UP001157114">
    <property type="component" value="Unassembled WGS sequence"/>
</dbReference>
<dbReference type="InterPro" id="IPR004888">
    <property type="entry name" value="Glycoside_hydrolase_63"/>
</dbReference>
<dbReference type="InterPro" id="IPR008928">
    <property type="entry name" value="6-hairpin_glycosidase_sf"/>
</dbReference>
<evidence type="ECO:0000256" key="2">
    <source>
        <dbReference type="ARBA" id="ARBA00022801"/>
    </source>
</evidence>
<feature type="domain" description="Mannosylglycerate hydrolase MGH1-like glycoside hydrolase" evidence="4">
    <location>
        <begin position="245"/>
        <end position="550"/>
    </location>
</feature>
<evidence type="ECO:0000313" key="5">
    <source>
        <dbReference type="EMBL" id="GLX71515.1"/>
    </source>
</evidence>
<dbReference type="RefSeq" id="WP_284242330.1">
    <property type="nucleotide sequence ID" value="NZ_BSSQ01000035.1"/>
</dbReference>
<evidence type="ECO:0000313" key="6">
    <source>
        <dbReference type="Proteomes" id="UP001157114"/>
    </source>
</evidence>
<protein>
    <submittedName>
        <fullName evidence="5">Glycoside hydrolase family 37</fullName>
    </submittedName>
</protein>
<keyword evidence="2 5" id="KW-0378">Hydrolase</keyword>
<dbReference type="Gene3D" id="1.50.10.10">
    <property type="match status" value="1"/>
</dbReference>
<gene>
    <name evidence="5" type="ORF">MU1_58650</name>
</gene>
<accession>A0ABQ6GN54</accession>
<dbReference type="EMBL" id="BSSQ01000035">
    <property type="protein sequence ID" value="GLX71515.1"/>
    <property type="molecule type" value="Genomic_DNA"/>
</dbReference>
<reference evidence="5 6" key="1">
    <citation type="submission" date="2023-03" db="EMBL/GenBank/DDBJ databases">
        <title>Draft genome sequence of the bacteria which degrade cell wall of Tricholomamatutake.</title>
        <authorList>
            <person name="Konishi Y."/>
            <person name="Fukuta Y."/>
            <person name="Shirasaka N."/>
        </authorList>
    </citation>
    <scope>NUCLEOTIDE SEQUENCE [LARGE SCALE GENOMIC DNA]</scope>
    <source>
        <strain evidence="6">mu1</strain>
    </source>
</reference>
<dbReference type="InterPro" id="IPR012341">
    <property type="entry name" value="6hp_glycosidase-like_sf"/>
</dbReference>
<proteinExistence type="inferred from homology"/>
<dbReference type="Pfam" id="PF22422">
    <property type="entry name" value="MGH1-like_GH"/>
    <property type="match status" value="1"/>
</dbReference>
<sequence length="562" mass="63950">MRVDVSKIPFSYPGSYFAINRMGTYEDEPEGLYIRSLHKDVYRQRVARLVLLHEGNPVPFAEEASAASIALRSEFGSAVICFEDPTTLQVQTENVSIRFEFIRASHVVPYGAKQCEVNSDGSREHIRLTSAAGDLIVNTSWNGDNADYVNIDFAPSAGATSAEGALELYRDSITWKERTYSSFTDSLQAATDLFEAYEQSALPLPERYSEARQLAVYLNWMVQVRPYENITRPTMYASKSGMCGIWSWDHCFHAMAVAEQDPELAWHQWMLVFDHQDQFGALPDTITDNYLVRGYVKPPIHGFALKWIMEHTDWVTNDHLLEAYPSLAKWTEWWFNHRDSDKDGMPEYHNGNDCGWDNSTIFADGMPLESPDLATYLIIQMETLETIARKLGMLAEANSWKIRSQQLFDNLLEHFVDEGRLKARRAGNHEFVESKSLILYLPLLLGEKLPKGIRDRMIEELKVEGAFLTEYGLASERLDSAWFEEDGYWRGPIWAPPMFLLSHALSQLGEEEFAKDLAGRFCDLVAKSGMAENFQAKTGRALRDPGITWTSSIFLLLGSKYA</sequence>
<dbReference type="GO" id="GO:0016787">
    <property type="term" value="F:hydrolase activity"/>
    <property type="evidence" value="ECO:0007669"/>
    <property type="project" value="UniProtKB-KW"/>
</dbReference>
<dbReference type="SUPFAM" id="SSF48208">
    <property type="entry name" value="Six-hairpin glycosidases"/>
    <property type="match status" value="1"/>
</dbReference>
<keyword evidence="3" id="KW-0326">Glycosidase</keyword>
<evidence type="ECO:0000256" key="1">
    <source>
        <dbReference type="ARBA" id="ARBA00010833"/>
    </source>
</evidence>
<organism evidence="5 6">
    <name type="scientific">Paenibacillus glycanilyticus</name>
    <dbReference type="NCBI Taxonomy" id="126569"/>
    <lineage>
        <taxon>Bacteria</taxon>
        <taxon>Bacillati</taxon>
        <taxon>Bacillota</taxon>
        <taxon>Bacilli</taxon>
        <taxon>Bacillales</taxon>
        <taxon>Paenibacillaceae</taxon>
        <taxon>Paenibacillus</taxon>
    </lineage>
</organism>
<comment type="similarity">
    <text evidence="1">Belongs to the glycosyl hydrolase 63 family.</text>
</comment>
<dbReference type="PANTHER" id="PTHR10412">
    <property type="entry name" value="MANNOSYL-OLIGOSACCHARIDE GLUCOSIDASE"/>
    <property type="match status" value="1"/>
</dbReference>
<dbReference type="InterPro" id="IPR054491">
    <property type="entry name" value="MGH1-like_GH"/>
</dbReference>
<name>A0ABQ6GN54_9BACL</name>
<dbReference type="PANTHER" id="PTHR10412:SF11">
    <property type="entry name" value="MANNOSYL-OLIGOSACCHARIDE GLUCOSIDASE"/>
    <property type="match status" value="1"/>
</dbReference>
<keyword evidence="6" id="KW-1185">Reference proteome</keyword>